<protein>
    <submittedName>
        <fullName evidence="2">Uncharacterized protein</fullName>
    </submittedName>
</protein>
<gene>
    <name evidence="2" type="ORF">SOCE836_028030</name>
</gene>
<dbReference type="Gene3D" id="3.40.30.120">
    <property type="match status" value="1"/>
</dbReference>
<dbReference type="SUPFAM" id="SSF52833">
    <property type="entry name" value="Thioredoxin-like"/>
    <property type="match status" value="1"/>
</dbReference>
<dbReference type="EMBL" id="CP012672">
    <property type="protein sequence ID" value="AUX30692.1"/>
    <property type="molecule type" value="Genomic_DNA"/>
</dbReference>
<sequence>MSSLASCSLNSPGSASDHAASPRHRRTAAAPLPVSLTAGTSTRPRGDVVDDGGHLCVAYGVSLGDWVLVRPDGYIGAIVSSDPAPALEAYLASVGLPGPVGT</sequence>
<dbReference type="InterPro" id="IPR036249">
    <property type="entry name" value="Thioredoxin-like_sf"/>
</dbReference>
<dbReference type="Proteomes" id="UP000295497">
    <property type="component" value="Chromosome"/>
</dbReference>
<dbReference type="AlphaFoldDB" id="A0A4V0NFS5"/>
<feature type="region of interest" description="Disordered" evidence="1">
    <location>
        <begin position="1"/>
        <end position="45"/>
    </location>
</feature>
<evidence type="ECO:0000313" key="3">
    <source>
        <dbReference type="Proteomes" id="UP000295497"/>
    </source>
</evidence>
<proteinExistence type="predicted"/>
<name>A0A4V0NFS5_SORCE</name>
<evidence type="ECO:0000256" key="1">
    <source>
        <dbReference type="SAM" id="MobiDB-lite"/>
    </source>
</evidence>
<accession>A0A4V0NFS5</accession>
<feature type="compositionally biased region" description="Polar residues" evidence="1">
    <location>
        <begin position="1"/>
        <end position="14"/>
    </location>
</feature>
<reference evidence="2 3" key="1">
    <citation type="submission" date="2015-09" db="EMBL/GenBank/DDBJ databases">
        <title>Sorangium comparison.</title>
        <authorList>
            <person name="Zaburannyi N."/>
            <person name="Bunk B."/>
            <person name="Overmann J."/>
            <person name="Mueller R."/>
        </authorList>
    </citation>
    <scope>NUCLEOTIDE SEQUENCE [LARGE SCALE GENOMIC DNA]</scope>
    <source>
        <strain evidence="2 3">So ce836</strain>
    </source>
</reference>
<organism evidence="2 3">
    <name type="scientific">Sorangium cellulosum</name>
    <name type="common">Polyangium cellulosum</name>
    <dbReference type="NCBI Taxonomy" id="56"/>
    <lineage>
        <taxon>Bacteria</taxon>
        <taxon>Pseudomonadati</taxon>
        <taxon>Myxococcota</taxon>
        <taxon>Polyangia</taxon>
        <taxon>Polyangiales</taxon>
        <taxon>Polyangiaceae</taxon>
        <taxon>Sorangium</taxon>
    </lineage>
</organism>
<evidence type="ECO:0000313" key="2">
    <source>
        <dbReference type="EMBL" id="AUX30692.1"/>
    </source>
</evidence>